<accession>A0ACC3YNR1</accession>
<comment type="caution">
    <text evidence="1">The sequence shown here is derived from an EMBL/GenBank/DDBJ whole genome shotgun (WGS) entry which is preliminary data.</text>
</comment>
<dbReference type="EMBL" id="VUJX02000008">
    <property type="protein sequence ID" value="KAL0933544.1"/>
    <property type="molecule type" value="Genomic_DNA"/>
</dbReference>
<evidence type="ECO:0000313" key="2">
    <source>
        <dbReference type="Proteomes" id="UP000805649"/>
    </source>
</evidence>
<reference evidence="1 2" key="1">
    <citation type="journal article" date="2020" name="Phytopathology">
        <title>Genome Sequence Resources of Colletotrichum truncatum, C. plurivorum, C. musicola, and C. sojae: Four Species Pathogenic to Soybean (Glycine max).</title>
        <authorList>
            <person name="Rogerio F."/>
            <person name="Boufleur T.R."/>
            <person name="Ciampi-Guillardi M."/>
            <person name="Sukno S.A."/>
            <person name="Thon M.R."/>
            <person name="Massola Junior N.S."/>
            <person name="Baroncelli R."/>
        </authorList>
    </citation>
    <scope>NUCLEOTIDE SEQUENCE [LARGE SCALE GENOMIC DNA]</scope>
    <source>
        <strain evidence="1 2">CMES1059</strain>
    </source>
</reference>
<protein>
    <submittedName>
        <fullName evidence="1">Uncharacterized protein</fullName>
    </submittedName>
</protein>
<gene>
    <name evidence="1" type="ORF">CTRU02_212507</name>
</gene>
<sequence length="439" mass="49393">MEQGPRRSGRLRAAETAKSLKAAKAPTAPEPPTVPEPQAKKAYSSKKRKVASDLEGNKGHYSENAQWLIDQMLLDAKQKQAEATQRADQNAADAEAWRNLQKNVVSEERDDDDFDPDEMSLDEMSLNEWDNEPVENVKTEANAKTEAKVKTEPSDIGIFVPRKAEKTVPIIVANDENSNGDDDYGDVVLVEWNDIVSVNTGGNCTDKGKRIHGYLNAGWNRYYKVIGLGPRHYEKLEFEVSHNAGEREGLTNLMKTRKALEDEKKNKIIVDGVKLKVDIQGVAWSTSQNTDDPVALMDPRYWEKMKSESKGKPKKFPFTSVYLKWTTTHADGDPTVERTFETRSTVRSIFGRHPRPAPMDYMIGSRVVLKKGTMMPAGDLAIFAAAIISLDRYEKWQETEKVKEEGEGGDRDYWKEPSPAPDELLRPNKPTRITKKGAK</sequence>
<keyword evidence="2" id="KW-1185">Reference proteome</keyword>
<proteinExistence type="predicted"/>
<dbReference type="Proteomes" id="UP000805649">
    <property type="component" value="Unassembled WGS sequence"/>
</dbReference>
<evidence type="ECO:0000313" key="1">
    <source>
        <dbReference type="EMBL" id="KAL0933544.1"/>
    </source>
</evidence>
<name>A0ACC3YNR1_COLTU</name>
<organism evidence="1 2">
    <name type="scientific">Colletotrichum truncatum</name>
    <name type="common">Anthracnose fungus</name>
    <name type="synonym">Colletotrichum capsici</name>
    <dbReference type="NCBI Taxonomy" id="5467"/>
    <lineage>
        <taxon>Eukaryota</taxon>
        <taxon>Fungi</taxon>
        <taxon>Dikarya</taxon>
        <taxon>Ascomycota</taxon>
        <taxon>Pezizomycotina</taxon>
        <taxon>Sordariomycetes</taxon>
        <taxon>Hypocreomycetidae</taxon>
        <taxon>Glomerellales</taxon>
        <taxon>Glomerellaceae</taxon>
        <taxon>Colletotrichum</taxon>
        <taxon>Colletotrichum truncatum species complex</taxon>
    </lineage>
</organism>